<dbReference type="Proteomes" id="UP000505355">
    <property type="component" value="Chromosome"/>
</dbReference>
<dbReference type="AlphaFoldDB" id="A0A7D4PRT2"/>
<dbReference type="Pfam" id="PF19404">
    <property type="entry name" value="DUF5977"/>
    <property type="match status" value="1"/>
</dbReference>
<accession>A0A7D4PRT2</accession>
<dbReference type="RefSeq" id="WP_173413125.1">
    <property type="nucleotide sequence ID" value="NZ_CP054139.1"/>
</dbReference>
<dbReference type="KEGG" id="mmab:HQ865_01160"/>
<evidence type="ECO:0000313" key="3">
    <source>
        <dbReference type="Proteomes" id="UP000505355"/>
    </source>
</evidence>
<dbReference type="InterPro" id="IPR046020">
    <property type="entry name" value="DUF5977"/>
</dbReference>
<dbReference type="EMBL" id="CP054139">
    <property type="protein sequence ID" value="QKJ28423.1"/>
    <property type="molecule type" value="Genomic_DNA"/>
</dbReference>
<feature type="domain" description="DUF5977" evidence="1">
    <location>
        <begin position="232"/>
        <end position="286"/>
    </location>
</feature>
<protein>
    <recommendedName>
        <fullName evidence="1">DUF5977 domain-containing protein</fullName>
    </recommendedName>
</protein>
<name>A0A7D4PRT2_9SPHI</name>
<sequence length="406" mass="43799">MSKNTGTLIGATLKTADSADLYAVAEQVDIKGGHHTRDTVSQMNAIPAHLLVEGMTCYVKANKNTYVLDSDLVTWKLDKQDSGTGTAPGSGGDAETIQIISGNFGAWTALDSPTASYFDEQVELKFKADLQAFPSRSIVYLHGQFGLADTVIGDEITLGTLPENARPAAQLKKYMIVKGIEVFLIVETTGEVKLQALDELQLPTGSGESEPQPYYIECFWQPVISDTETTVYTATRTGNFTRECPGGQEGTTVTFSADYTSTIDQDTAEAIADANFNADGQAYANGEESGATCSVIPTSTYVSNGYGKTLYLTISGDEDYYLEDYIPSHSNRSYDNRGTYSLHMDFGTGTDHAIYWLFDPATYDPNDPATYETGTIGDVAAGEDPTPVFVDYGQNLIISPTKPEAA</sequence>
<organism evidence="2 3">
    <name type="scientific">Mucilaginibacter mali</name>
    <dbReference type="NCBI Taxonomy" id="2740462"/>
    <lineage>
        <taxon>Bacteria</taxon>
        <taxon>Pseudomonadati</taxon>
        <taxon>Bacteroidota</taxon>
        <taxon>Sphingobacteriia</taxon>
        <taxon>Sphingobacteriales</taxon>
        <taxon>Sphingobacteriaceae</taxon>
        <taxon>Mucilaginibacter</taxon>
    </lineage>
</organism>
<evidence type="ECO:0000259" key="1">
    <source>
        <dbReference type="Pfam" id="PF19404"/>
    </source>
</evidence>
<gene>
    <name evidence="2" type="ORF">HQ865_01160</name>
</gene>
<evidence type="ECO:0000313" key="2">
    <source>
        <dbReference type="EMBL" id="QKJ28423.1"/>
    </source>
</evidence>
<keyword evidence="3" id="KW-1185">Reference proteome</keyword>
<reference evidence="2 3" key="1">
    <citation type="submission" date="2020-05" db="EMBL/GenBank/DDBJ databases">
        <title>Mucilaginibacter mali sp. nov.</title>
        <authorList>
            <person name="Kim H.S."/>
            <person name="Lee K.C."/>
            <person name="Suh M.K."/>
            <person name="Kim J.-S."/>
            <person name="Han K.-I."/>
            <person name="Eom M.K."/>
            <person name="Shin Y.K."/>
            <person name="Lee J.-S."/>
        </authorList>
    </citation>
    <scope>NUCLEOTIDE SEQUENCE [LARGE SCALE GENOMIC DNA]</scope>
    <source>
        <strain evidence="2 3">G2-14</strain>
    </source>
</reference>
<proteinExistence type="predicted"/>